<proteinExistence type="predicted"/>
<dbReference type="EMBL" id="FTNR01000005">
    <property type="protein sequence ID" value="SIR91613.1"/>
    <property type="molecule type" value="Genomic_DNA"/>
</dbReference>
<organism evidence="2 3">
    <name type="scientific">Natronorubrum thiooxidans</name>
    <dbReference type="NCBI Taxonomy" id="308853"/>
    <lineage>
        <taxon>Archaea</taxon>
        <taxon>Methanobacteriati</taxon>
        <taxon>Methanobacteriota</taxon>
        <taxon>Stenosarchaea group</taxon>
        <taxon>Halobacteria</taxon>
        <taxon>Halobacteriales</taxon>
        <taxon>Natrialbaceae</taxon>
        <taxon>Natronorubrum</taxon>
    </lineage>
</organism>
<dbReference type="OrthoDB" id="8127at2157"/>
<dbReference type="STRING" id="308853.SAMN05421752_10558"/>
<dbReference type="InterPro" id="IPR000014">
    <property type="entry name" value="PAS"/>
</dbReference>
<name>A0A1N7EU53_9EURY</name>
<sequence>MTGPSMTPLRAAPASAANQLTVLAIVSDRQWRDQLEAGLDDDDFDVRTTASSTPRSTCLDGVDCLVSEYPMATDDLLERVKERIPDLPVVFLVDESIASTTVIETVRAHQWIDYVRQQESDPPVEHLSHRIHTLIKRRRLEALSRRSLASVELASDAIAIAAPNDDLEFTNRSFAVQFGTDRDDLPGTPWQALFTDESVERLETAAIPTVADGWRWTGSCIGCRTSGETFPVKVRLGGLEDGSLVFAVDTP</sequence>
<feature type="domain" description="PAS" evidence="1">
    <location>
        <begin position="156"/>
        <end position="243"/>
    </location>
</feature>
<reference evidence="3" key="1">
    <citation type="submission" date="2017-01" db="EMBL/GenBank/DDBJ databases">
        <authorList>
            <person name="Varghese N."/>
            <person name="Submissions S."/>
        </authorList>
    </citation>
    <scope>NUCLEOTIDE SEQUENCE [LARGE SCALE GENOMIC DNA]</scope>
    <source>
        <strain evidence="3">type strain: HArc-</strain>
    </source>
</reference>
<accession>A0A1N7EU53</accession>
<dbReference type="Pfam" id="PF13426">
    <property type="entry name" value="PAS_9"/>
    <property type="match status" value="1"/>
</dbReference>
<evidence type="ECO:0000313" key="2">
    <source>
        <dbReference type="EMBL" id="SIR91613.1"/>
    </source>
</evidence>
<dbReference type="InterPro" id="IPR011006">
    <property type="entry name" value="CheY-like_superfamily"/>
</dbReference>
<dbReference type="InterPro" id="IPR035965">
    <property type="entry name" value="PAS-like_dom_sf"/>
</dbReference>
<dbReference type="SUPFAM" id="SSF52172">
    <property type="entry name" value="CheY-like"/>
    <property type="match status" value="1"/>
</dbReference>
<dbReference type="Gene3D" id="3.30.450.20">
    <property type="entry name" value="PAS domain"/>
    <property type="match status" value="1"/>
</dbReference>
<dbReference type="RefSeq" id="WP_076608759.1">
    <property type="nucleotide sequence ID" value="NZ_FTNR01000005.1"/>
</dbReference>
<dbReference type="Proteomes" id="UP000185936">
    <property type="component" value="Unassembled WGS sequence"/>
</dbReference>
<protein>
    <submittedName>
        <fullName evidence="2">PAS domain-containing protein</fullName>
    </submittedName>
</protein>
<gene>
    <name evidence="2" type="ORF">SAMN05421752_10558</name>
</gene>
<dbReference type="AlphaFoldDB" id="A0A1N7EU53"/>
<dbReference type="SUPFAM" id="SSF55785">
    <property type="entry name" value="PYP-like sensor domain (PAS domain)"/>
    <property type="match status" value="1"/>
</dbReference>
<evidence type="ECO:0000313" key="3">
    <source>
        <dbReference type="Proteomes" id="UP000185936"/>
    </source>
</evidence>
<evidence type="ECO:0000259" key="1">
    <source>
        <dbReference type="Pfam" id="PF13426"/>
    </source>
</evidence>
<keyword evidence="3" id="KW-1185">Reference proteome</keyword>